<dbReference type="InterPro" id="IPR006047">
    <property type="entry name" value="GH13_cat_dom"/>
</dbReference>
<gene>
    <name evidence="13" type="ORF">DIY07_01325</name>
</gene>
<dbReference type="InterPro" id="IPR013783">
    <property type="entry name" value="Ig-like_fold"/>
</dbReference>
<evidence type="ECO:0000256" key="4">
    <source>
        <dbReference type="ARBA" id="ARBA00022837"/>
    </source>
</evidence>
<evidence type="ECO:0000256" key="6">
    <source>
        <dbReference type="ARBA" id="ARBA00023965"/>
    </source>
</evidence>
<dbReference type="Gene3D" id="2.60.40.1110">
    <property type="match status" value="4"/>
</dbReference>
<name>A0A3L8GIC1_STRIN</name>
<dbReference type="OrthoDB" id="9761875at2"/>
<dbReference type="InterPro" id="IPR017853">
    <property type="entry name" value="GH"/>
</dbReference>
<dbReference type="InterPro" id="IPR014755">
    <property type="entry name" value="Cu-Rt/internalin_Ig-like"/>
</dbReference>
<proteinExistence type="inferred from homology"/>
<comment type="caution">
    <text evidence="13">The sequence shown here is derived from an EMBL/GenBank/DDBJ whole genome shotgun (WGS) entry which is preliminary data.</text>
</comment>
<evidence type="ECO:0000256" key="3">
    <source>
        <dbReference type="ARBA" id="ARBA00022801"/>
    </source>
</evidence>
<reference evidence="13 14" key="1">
    <citation type="submission" date="2018-06" db="EMBL/GenBank/DDBJ databases">
        <title>Mutators as drivers of adaptation in pathogenic bacteria and a risk factor for host jumps and vaccine escape.</title>
        <authorList>
            <person name="Barnes A.C."/>
            <person name="Silayeva O."/>
        </authorList>
    </citation>
    <scope>NUCLEOTIDE SEQUENCE [LARGE SCALE GENOMIC DNA]</scope>
    <source>
        <strain evidence="13 14">QMA0445</strain>
    </source>
</reference>
<feature type="region of interest" description="Disordered" evidence="10">
    <location>
        <begin position="1977"/>
        <end position="1996"/>
    </location>
</feature>
<dbReference type="InterPro" id="IPR040806">
    <property type="entry name" value="SpuA_C"/>
</dbReference>
<evidence type="ECO:0000256" key="5">
    <source>
        <dbReference type="ARBA" id="ARBA00023295"/>
    </source>
</evidence>
<dbReference type="Gene3D" id="2.60.40.10">
    <property type="entry name" value="Immunoglobulins"/>
    <property type="match status" value="1"/>
</dbReference>
<dbReference type="Pfam" id="PF04650">
    <property type="entry name" value="YSIRK_signal"/>
    <property type="match status" value="1"/>
</dbReference>
<keyword evidence="4" id="KW-0106">Calcium</keyword>
<evidence type="ECO:0000256" key="7">
    <source>
        <dbReference type="ARBA" id="ARBA00024062"/>
    </source>
</evidence>
<dbReference type="GO" id="GO:0030246">
    <property type="term" value="F:carbohydrate binding"/>
    <property type="evidence" value="ECO:0007669"/>
    <property type="project" value="InterPro"/>
</dbReference>
<dbReference type="Proteomes" id="UP000269148">
    <property type="component" value="Unassembled WGS sequence"/>
</dbReference>
<dbReference type="EMBL" id="QLQD01000016">
    <property type="protein sequence ID" value="RLU58957.1"/>
    <property type="molecule type" value="Genomic_DNA"/>
</dbReference>
<dbReference type="Pfam" id="PF00128">
    <property type="entry name" value="Alpha-amylase"/>
    <property type="match status" value="3"/>
</dbReference>
<dbReference type="Gene3D" id="2.60.40.1180">
    <property type="entry name" value="Golgi alpha-mannosidase II"/>
    <property type="match status" value="1"/>
</dbReference>
<dbReference type="InterPro" id="IPR014756">
    <property type="entry name" value="Ig_E-set"/>
</dbReference>
<dbReference type="CDD" id="cd02860">
    <property type="entry name" value="E_set_Pullulanase"/>
    <property type="match status" value="1"/>
</dbReference>
<dbReference type="Pfam" id="PF02922">
    <property type="entry name" value="CBM_48"/>
    <property type="match status" value="1"/>
</dbReference>
<feature type="domain" description="Glycosyl hydrolase family 13 catalytic" evidence="12">
    <location>
        <begin position="483"/>
        <end position="845"/>
    </location>
</feature>
<evidence type="ECO:0000256" key="1">
    <source>
        <dbReference type="ARBA" id="ARBA00008061"/>
    </source>
</evidence>
<evidence type="ECO:0000259" key="12">
    <source>
        <dbReference type="SMART" id="SM00642"/>
    </source>
</evidence>
<dbReference type="SUPFAM" id="SSF49452">
    <property type="entry name" value="Starch-binding domain-like"/>
    <property type="match status" value="4"/>
</dbReference>
<dbReference type="InterPro" id="IPR004193">
    <property type="entry name" value="Glyco_hydro_13_N"/>
</dbReference>
<keyword evidence="11" id="KW-0812">Transmembrane</keyword>
<keyword evidence="11" id="KW-1133">Transmembrane helix</keyword>
<evidence type="ECO:0000313" key="13">
    <source>
        <dbReference type="EMBL" id="RLU58957.1"/>
    </source>
</evidence>
<dbReference type="CDD" id="cd10315">
    <property type="entry name" value="CBM41_pullulanase"/>
    <property type="match status" value="4"/>
</dbReference>
<sequence length="2089" mass="230923">MSQLSLKKQQSLTAEKRQFFSIRRLKVGTASVAIASALFFLGVGNVHAESPLVSEAQVSAQVSPTEVSQVSKAISTPTAIVGKEVSSSLAASESSSLQNSASKVDASTSVAVDNTAQNQALAVEKTPTPTPVTEIPIAKGDIRLHFQEVTDTNVKTSGLWTWGAVEKPSTGTWPSAASSFDSSKEDDYGHYIDVTKSTQAGDIGYVLLNNGQKVGGDSDRKITLIDPNMNEVWVDNSFNTYTYQPLAAANTIRINYKRADNNYDGWGLWVWGDVASAHQKWPNDALDFVNEGKYGRYIDLPLSKALDSSIGFLLVNKKDPTLAGNKSIDYKFANRNLHSQVFLKSGDDELYTNSYYVKSQVEQDFSKAIPGTKGIQVEAKSLRAFNYNETGLIDLTVTNPNNAKITRMEVDTAQLGGGKILISKELNRVTITATANTAVGTYQLPVRLYDADNGYYDAKVSVTITPRQKKTGEKDWDEQVIYFMMTDRFYNGDTSNDNPYHQPYSTAVNKVGTYKGGDFKGVTAKLDYLKSLGVTSVWLTPIVENVPQNVSTEAGKDYYAYHGYWADNFEKLNPHLGTLADFHHLIDQAAERGIAIIVDVVLNHAGYGAESKFPGMLRTGSEIKAGDDQRDALAGLPDFKTENDTVRKQLVAWQSQWLEKSKTAKGNSIYAFRVDTVKHVDDTTWQHFKNELALKDADFHLVGESWGANYKDTKGDLGTGTMDSLLDFGFKDIAKMLVKGQMKATSDELAARNLFINNSQLLSQFLGSHDEDGFLYSIGKDLDKFKLAVSLLLTAKGQPVIYYGEELGQSGANNWPYYDNRYDFNWAETKSSELLTHYKKLLAFRNTHSELLARGDYSLVASNDSQKWLLSKRSLADESVYVLYHLENSPRQIALTVSGATAVITDAYSGKTYQAKAGADGTYVVLIDMPDSSNGGTLLLQVSAGDIIKAQTTLDAQAPIAAGFIRMHFNKLPSDDLSSLGLWLWEDVEVPSEKTGAWPNGATSFATAKQDDYGYYLDIKLSEGPRDLLKWLINNTSGQNITGDQALDILSQSMNEVWFDHNYKAYYYRPQEAGTIRINYFRTDGHYDDKSLWLWGSVDPTTLSQLGKWPDGINFDKMGKYGAYIDIKLSDLPSDIGFLLLDESKTGDSVKIRQEDYKFTDLKNNSQLFLRDDDPSIYTNPYYVNNVRMLGAQQTGPKTIEASMTSLEGADKESILKNLKVTDNNGQVLAVTDLTLDASQKTIRLTGEFDVAKGPYVLTYLSDRFTAKSNWQYKDALYAYDGPLGARVLNNGQAVDVTIWSPSAEKVSLIVYDKDDQNRVLGKVVMIKGDKGQWSVQLNQASSLGIKDYRGYYYHYEINREGKTTLVLDPYAKSLAAWNSEMADKGPAYAVAKAAFVDSSQIGPKDLTYANIPGFKKREDAIIYEAHVRDFTSDVAISSQLKNQFGTFAAFAERLDYLQELGVTHIQLLPVMSYYFVNEMNKERLTNYASSGTNYNWGYDPQSYFALTGMYASDPTDPAKRILEFKELVNEIHKRGMGVILDVVYNHTAKVSIFEDLEPNYYHFMDADGTPRTSFGGGRLGTTHYMSRRLMLDSISYMVSEFKVDGFRFDMMGDHDAASIEAAFHAAKALNPNIIMLGEGWVTYAGDQNKPQQAADQTWMSKTDTVASFSDDIRNMLKSGFGNEGEPAFLTGGSRSINGLFSNIKAQPTNFTADDPGDVIQYIAAHDNLTLFDIIAQSIKKDPARAENYAEIHRRLRLGNLMIMTSQGTAFVHSGQEYGRSKQFRDDAYKKPVASDKVPNKAHLLVNADGTPFEYPYFIHDSYDATDAINHFDWSKATDSKVFPESTKSQAYMKGLIALRRSSDAFRLGTKALVDQNVKLLTIPGQNGVAASDLVIGYQLTATNGDRYVVLINADQKERHFVLDKEWLTADVLVDGEHAGITALTNPSGLVIDANGLRLSGLTATVLRIAGAKIQEPDRPASSDIQTSPVADTVSKSPNGQLVEAVLTPNNSSHVDQPTSQETSLQILEQKASQSASKAVKKAKKAMQKAQSKAGVKLKQSNHFALKANALAVLTILAAGVAYFYKKKK</sequence>
<organism evidence="13 14">
    <name type="scientific">Streptococcus iniae</name>
    <name type="common">Streptococcus shiloi</name>
    <dbReference type="NCBI Taxonomy" id="1346"/>
    <lineage>
        <taxon>Bacteria</taxon>
        <taxon>Bacillati</taxon>
        <taxon>Bacillota</taxon>
        <taxon>Bacilli</taxon>
        <taxon>Lactobacillales</taxon>
        <taxon>Streptococcaceae</taxon>
        <taxon>Streptococcus</taxon>
    </lineage>
</organism>
<evidence type="ECO:0000313" key="14">
    <source>
        <dbReference type="Proteomes" id="UP000269148"/>
    </source>
</evidence>
<evidence type="ECO:0000256" key="8">
    <source>
        <dbReference type="ARBA" id="ARBA00029618"/>
    </source>
</evidence>
<evidence type="ECO:0000256" key="9">
    <source>
        <dbReference type="ARBA" id="ARBA00031076"/>
    </source>
</evidence>
<dbReference type="InterPro" id="IPR013780">
    <property type="entry name" value="Glyco_hydro_b"/>
</dbReference>
<dbReference type="EC" id="3.2.1.41" evidence="7"/>
<dbReference type="Pfam" id="PF18033">
    <property type="entry name" value="SpuA_C"/>
    <property type="match status" value="1"/>
</dbReference>
<dbReference type="InterPro" id="IPR005877">
    <property type="entry name" value="YSIRK_signal_dom"/>
</dbReference>
<feature type="compositionally biased region" description="Polar residues" evidence="10">
    <location>
        <begin position="1983"/>
        <end position="1996"/>
    </location>
</feature>
<dbReference type="GO" id="GO:0005975">
    <property type="term" value="P:carbohydrate metabolic process"/>
    <property type="evidence" value="ECO:0007669"/>
    <property type="project" value="InterPro"/>
</dbReference>
<accession>A0A3L8GIC1</accession>
<dbReference type="InterPro" id="IPR013784">
    <property type="entry name" value="Carb-bd-like_fold"/>
</dbReference>
<keyword evidence="3 13" id="KW-0378">Hydrolase</keyword>
<keyword evidence="2" id="KW-0732">Signal</keyword>
<dbReference type="NCBIfam" id="TIGR01168">
    <property type="entry name" value="YSIRK_signal"/>
    <property type="match status" value="1"/>
</dbReference>
<feature type="transmembrane region" description="Helical" evidence="11">
    <location>
        <begin position="2064"/>
        <end position="2085"/>
    </location>
</feature>
<dbReference type="SUPFAM" id="SSF51445">
    <property type="entry name" value="(Trans)glycosidases"/>
    <property type="match status" value="2"/>
</dbReference>
<evidence type="ECO:0000256" key="2">
    <source>
        <dbReference type="ARBA" id="ARBA00022729"/>
    </source>
</evidence>
<dbReference type="SUPFAM" id="SSF81296">
    <property type="entry name" value="E set domains"/>
    <property type="match status" value="1"/>
</dbReference>
<dbReference type="RefSeq" id="WP_121791919.1">
    <property type="nucleotide sequence ID" value="NZ_QLQC01000019.1"/>
</dbReference>
<comment type="catalytic activity">
    <reaction evidence="6">
        <text>Hydrolysis of (1-&gt;6)-alpha-D-glucosidic linkages in pullulan, amylopectin and glycogen, and in the alpha- and beta-limit dextrins of amylopectin and glycogen.</text>
        <dbReference type="EC" id="3.2.1.41"/>
    </reaction>
</comment>
<evidence type="ECO:0000256" key="11">
    <source>
        <dbReference type="SAM" id="Phobius"/>
    </source>
</evidence>
<dbReference type="NCBIfam" id="TIGR02102">
    <property type="entry name" value="pullulan_Gpos"/>
    <property type="match status" value="1"/>
</dbReference>
<dbReference type="InterPro" id="IPR011838">
    <property type="entry name" value="Pullulan_Gpos"/>
</dbReference>
<dbReference type="GO" id="GO:0051060">
    <property type="term" value="F:pullulanase activity"/>
    <property type="evidence" value="ECO:0007669"/>
    <property type="project" value="UniProtKB-EC"/>
</dbReference>
<dbReference type="SMART" id="SM00642">
    <property type="entry name" value="Aamy"/>
    <property type="match status" value="1"/>
</dbReference>
<dbReference type="PANTHER" id="PTHR43002">
    <property type="entry name" value="GLYCOGEN DEBRANCHING ENZYME"/>
    <property type="match status" value="1"/>
</dbReference>
<protein>
    <recommendedName>
        <fullName evidence="7">pullulanase</fullName>
        <ecNumber evidence="7">3.2.1.41</ecNumber>
    </recommendedName>
    <alternativeName>
        <fullName evidence="8">Alpha-dextrin endo-1,6-alpha-glucosidase</fullName>
    </alternativeName>
    <alternativeName>
        <fullName evidence="9">Pullulan 6-glucanohydrolase</fullName>
    </alternativeName>
</protein>
<dbReference type="Gene3D" id="3.20.20.80">
    <property type="entry name" value="Glycosidases"/>
    <property type="match status" value="2"/>
</dbReference>
<evidence type="ECO:0000256" key="10">
    <source>
        <dbReference type="SAM" id="MobiDB-lite"/>
    </source>
</evidence>
<dbReference type="Gene3D" id="2.60.40.1220">
    <property type="match status" value="1"/>
</dbReference>
<keyword evidence="11" id="KW-0472">Membrane</keyword>
<dbReference type="CDD" id="cd11341">
    <property type="entry name" value="AmyAc_Pullulanase_LD-like"/>
    <property type="match status" value="1"/>
</dbReference>
<comment type="similarity">
    <text evidence="1">Belongs to the glycosyl hydrolase 13 family.</text>
</comment>
<keyword evidence="5 13" id="KW-0326">Glycosidase</keyword>
<dbReference type="Pfam" id="PF03714">
    <property type="entry name" value="PUD"/>
    <property type="match status" value="4"/>
</dbReference>
<dbReference type="InterPro" id="IPR005323">
    <property type="entry name" value="CBM41_pullulanase"/>
</dbReference>